<gene>
    <name evidence="2" type="ORF">SPHA_40615</name>
</gene>
<dbReference type="Proteomes" id="UP000597762">
    <property type="component" value="Unassembled WGS sequence"/>
</dbReference>
<evidence type="ECO:0000313" key="2">
    <source>
        <dbReference type="EMBL" id="CAE1277378.1"/>
    </source>
</evidence>
<dbReference type="AlphaFoldDB" id="A0A812CNQ5"/>
<proteinExistence type="predicted"/>
<evidence type="ECO:0000313" key="3">
    <source>
        <dbReference type="Proteomes" id="UP000597762"/>
    </source>
</evidence>
<keyword evidence="1" id="KW-1133">Transmembrane helix</keyword>
<keyword evidence="1" id="KW-0472">Membrane</keyword>
<keyword evidence="3" id="KW-1185">Reference proteome</keyword>
<feature type="transmembrane region" description="Helical" evidence="1">
    <location>
        <begin position="52"/>
        <end position="80"/>
    </location>
</feature>
<reference evidence="2" key="1">
    <citation type="submission" date="2021-01" db="EMBL/GenBank/DDBJ databases">
        <authorList>
            <person name="Li R."/>
            <person name="Bekaert M."/>
        </authorList>
    </citation>
    <scope>NUCLEOTIDE SEQUENCE</scope>
    <source>
        <strain evidence="2">Farmed</strain>
    </source>
</reference>
<feature type="transmembrane region" description="Helical" evidence="1">
    <location>
        <begin position="127"/>
        <end position="146"/>
    </location>
</feature>
<sequence>MTSAQISFVRHNHHRPVRCLLLPLVTSPWPIVPLLSLKLLQVSRLLQASVNSIFFLSAYIYLSIYLSILIVIFRFSFYFASPFQFLSFFSLTPSSLSSSFSSFFFISVALFTSSLFLFLLRVFSSRSLLPLPFCFSSFSLSIPSFILHPPSSSSSCFFVVVILVYIWPFFNFPISFKSDEGGDGGGECDVSAREEVHPIPLRRDRNHLSNHPRTEAVYRLTPLPNSCLLKPIHNARKNLPPLPTLQI</sequence>
<name>A0A812CNQ5_ACAPH</name>
<protein>
    <submittedName>
        <fullName evidence="2">OLFR</fullName>
    </submittedName>
</protein>
<feature type="transmembrane region" description="Helical" evidence="1">
    <location>
        <begin position="100"/>
        <end position="120"/>
    </location>
</feature>
<evidence type="ECO:0000256" key="1">
    <source>
        <dbReference type="SAM" id="Phobius"/>
    </source>
</evidence>
<comment type="caution">
    <text evidence="2">The sequence shown here is derived from an EMBL/GenBank/DDBJ whole genome shotgun (WGS) entry which is preliminary data.</text>
</comment>
<dbReference type="EMBL" id="CAHIKZ030001924">
    <property type="protein sequence ID" value="CAE1277378.1"/>
    <property type="molecule type" value="Genomic_DNA"/>
</dbReference>
<accession>A0A812CNQ5</accession>
<feature type="transmembrane region" description="Helical" evidence="1">
    <location>
        <begin position="152"/>
        <end position="170"/>
    </location>
</feature>
<organism evidence="2 3">
    <name type="scientific">Acanthosepion pharaonis</name>
    <name type="common">Pharaoh cuttlefish</name>
    <name type="synonym">Sepia pharaonis</name>
    <dbReference type="NCBI Taxonomy" id="158019"/>
    <lineage>
        <taxon>Eukaryota</taxon>
        <taxon>Metazoa</taxon>
        <taxon>Spiralia</taxon>
        <taxon>Lophotrochozoa</taxon>
        <taxon>Mollusca</taxon>
        <taxon>Cephalopoda</taxon>
        <taxon>Coleoidea</taxon>
        <taxon>Decapodiformes</taxon>
        <taxon>Sepiida</taxon>
        <taxon>Sepiina</taxon>
        <taxon>Sepiidae</taxon>
        <taxon>Acanthosepion</taxon>
    </lineage>
</organism>
<keyword evidence="1" id="KW-0812">Transmembrane</keyword>